<evidence type="ECO:0000313" key="2">
    <source>
        <dbReference type="Proteomes" id="UP000654075"/>
    </source>
</evidence>
<proteinExistence type="predicted"/>
<comment type="caution">
    <text evidence="1">The sequence shown here is derived from an EMBL/GenBank/DDBJ whole genome shotgun (WGS) entry which is preliminary data.</text>
</comment>
<name>A0A813DD68_POLGL</name>
<dbReference type="Proteomes" id="UP000654075">
    <property type="component" value="Unassembled WGS sequence"/>
</dbReference>
<gene>
    <name evidence="1" type="ORF">PGLA1383_LOCUS3097</name>
</gene>
<protein>
    <submittedName>
        <fullName evidence="1">Uncharacterized protein</fullName>
    </submittedName>
</protein>
<reference evidence="1" key="1">
    <citation type="submission" date="2021-02" db="EMBL/GenBank/DDBJ databases">
        <authorList>
            <person name="Dougan E. K."/>
            <person name="Rhodes N."/>
            <person name="Thang M."/>
            <person name="Chan C."/>
        </authorList>
    </citation>
    <scope>NUCLEOTIDE SEQUENCE</scope>
</reference>
<organism evidence="1 2">
    <name type="scientific">Polarella glacialis</name>
    <name type="common">Dinoflagellate</name>
    <dbReference type="NCBI Taxonomy" id="89957"/>
    <lineage>
        <taxon>Eukaryota</taxon>
        <taxon>Sar</taxon>
        <taxon>Alveolata</taxon>
        <taxon>Dinophyceae</taxon>
        <taxon>Suessiales</taxon>
        <taxon>Suessiaceae</taxon>
        <taxon>Polarella</taxon>
    </lineage>
</organism>
<keyword evidence="2" id="KW-1185">Reference proteome</keyword>
<feature type="non-terminal residue" evidence="1">
    <location>
        <position position="127"/>
    </location>
</feature>
<dbReference type="EMBL" id="CAJNNV010001033">
    <property type="protein sequence ID" value="CAE8584156.1"/>
    <property type="molecule type" value="Genomic_DNA"/>
</dbReference>
<evidence type="ECO:0000313" key="1">
    <source>
        <dbReference type="EMBL" id="CAE8584156.1"/>
    </source>
</evidence>
<dbReference type="AlphaFoldDB" id="A0A813DD68"/>
<accession>A0A813DD68</accession>
<sequence length="127" mass="14383">PARRFSQPLRPAEDCWSVENDILKKDRDHFLDGLVRVSMQAYLQGKATANRGEPVPLARPGGVACQQRAFEHLRRLAQCPGHTESLGAQWRRHYSTTQFSYLPAPPVRQPHPARLRPLTGVSGWCFL</sequence>